<evidence type="ECO:0000313" key="2">
    <source>
        <dbReference type="EMBL" id="KAK2958723.1"/>
    </source>
</evidence>
<organism evidence="2 3">
    <name type="scientific">Blattamonas nauphoetae</name>
    <dbReference type="NCBI Taxonomy" id="2049346"/>
    <lineage>
        <taxon>Eukaryota</taxon>
        <taxon>Metamonada</taxon>
        <taxon>Preaxostyla</taxon>
        <taxon>Oxymonadida</taxon>
        <taxon>Blattamonas</taxon>
    </lineage>
</organism>
<sequence length="1822" mass="205165">MTEPTSIQTQKPWDLPELVSNDLPLYRKLQLVIDSCVGVLQQDDIPDYETELGNDVISDLSRFCYQSFRTLARTSNEIENLAPYLFRASAYSLFGHLIVNAQLFNTRKKSVNISYTEPVHPTFVNVVTGTPGIGKSTCRYPFITLLMSHGVKDVVTKKEGEGTFVFSKNGTKNTGTVNIKSKTVHGPVDFDTPSYLYTYDVDYFPLAEESKNKATEDNPNPPKKDTPYISTTYRNALEDLEAPRTSLIGRVSVPSVEYFPYFVRLLMGTQDSPPLQQEQPIDEDMFITQPSTIVCGSEIAKGSVFKKMKQVTIEEPHRVKERKILLKDSILRRGSSLIQNSTDPGTQFIDEKGNTRGVHPTLKTRNISSEETTKSDQIVEANTYFSGGSHVTLKNVSAKRRVYKDPKTIATDKLIEAGSIIKKGSKIAAGSTLNCTYSIQNSLIDTRWHVIDDHQLTDDSQLNEKEFHVLFSSPKGSRWRTLNKEDKTPSFIIIESTVPKYTPQEEAALLNTIPASPDISPSDKADVQRGVELFSFIPRFVVTPNLSSNAIVKVSDDKKSGIPTNVNTLFTLDVSHKLIHFTCPQFDCNNWHTEFATDLAKRNILHVFGVQARASYVEFLQTMKNHSQHSQQKGAIFHIFVSDAITRGFFIHQPKRALGGAQIPIKRSDSLQNAQGIKLPPTIGEAYVHLRGPSNMSSAELPNLKTIQLDQLRDLPEHCEYLFENCAVLDGVTSRELPKNDGGSNTTPQQGDSADAQKGGTGPLKCFTFYLNPLGGNIVGFDSILLFFQVRTYTDGTETLLQMHKLSVMFIQSTMAPTHGLCDSGPNLMYLWVCLLSTVYGLKPDQIYPHLFYVTPPMDNVTTKYGTGASVAFFMNELNIWEMRYYPEDTNAQTIIEDKGRLMINNVDPLRPNDNPHHIRCYYCGLILEELFVDHRCKHIVPKKAKSSSGSDTAWNVASSDIGIGMFDHPEPEKGVRLPLYSTTFSFNLWSKTSDGDDDRSDDRKRVFEIDLSYPEIGILPNILKSPNTFDMMNVVMVPCKQSVTPYHDPIVVDDPKPPMTCEFTIRPTQPLPNFFSLVPPISKDSIDSQSKVVKPEITLVLATKTNLGCSPKTLGLDVLDEKSHLRATLKIVHLWMDGCQITFSRTRSLTIHGRKVTPRKDFLDLALWNDQRIPICPMHVPTSCFGRLPVVIEKTCRYTLSDLRTLLFSPDQSDSSPTNQTHTSPPPTARDMFINFIEKREQLPPDAVPRLLKVSAAQTPLLPSDLVLLYNRIPRLKKQELDAYDLQLLISLLNGTRNHVSEILERCCECLDSPSKIPNDSSVLENMQLRLDNGFLAAQQRLDPFLNRLMSGNRNFNDFGENSFEFKCLEDDALLPRWHQSLLIPWIMNDILDRATEYSLKGLTSDTLQPLDKWVLIAAMMVHAPIDQSEQECLNSAIKGNFRDQSQNDLLSLVNHYSEQSLEQVVCQSTKEKTVLWKQTLRHLRMNRTLILEEADFLCALFSTPAQKPENTKQLIQEITCCCSISWKDQETLTALVNGLPRLTDEFRRRILPKEPDLTDEERKELTKKIEQSTLSETEQKTLVSALKHDNSLTFEKAASLNEITGKISLSDNDKQTLIDHSFHTLLLCSDSFSVFRYISDQLTSTQESIPELFEIFRGTTTTPLDEKRKDTLKITLNEIRSRIDETHRLLFERLNQKQLSRKDYAGLLCCPNGGRSFCLPGLGLLFPESPTPAAGLSKLINQSSTFQEEEENATSFDYFETPISARSSAPSAPRNTNHRRIFDMMQNSLAGVGVAPLSLLGKSDAFSEDSARSNDQDENE</sequence>
<proteinExistence type="predicted"/>
<reference evidence="2 3" key="1">
    <citation type="journal article" date="2022" name="bioRxiv">
        <title>Genomics of Preaxostyla Flagellates Illuminates Evolutionary Transitions and the Path Towards Mitochondrial Loss.</title>
        <authorList>
            <person name="Novak L.V.F."/>
            <person name="Treitli S.C."/>
            <person name="Pyrih J."/>
            <person name="Halakuc P."/>
            <person name="Pipaliya S.V."/>
            <person name="Vacek V."/>
            <person name="Brzon O."/>
            <person name="Soukal P."/>
            <person name="Eme L."/>
            <person name="Dacks J.B."/>
            <person name="Karnkowska A."/>
            <person name="Elias M."/>
            <person name="Hampl V."/>
        </authorList>
    </citation>
    <scope>NUCLEOTIDE SEQUENCE [LARGE SCALE GENOMIC DNA]</scope>
    <source>
        <strain evidence="2">NAU3</strain>
        <tissue evidence="2">Gut</tissue>
    </source>
</reference>
<feature type="compositionally biased region" description="Polar residues" evidence="1">
    <location>
        <begin position="742"/>
        <end position="752"/>
    </location>
</feature>
<feature type="region of interest" description="Disordered" evidence="1">
    <location>
        <begin position="341"/>
        <end position="360"/>
    </location>
</feature>
<comment type="caution">
    <text evidence="2">The sequence shown here is derived from an EMBL/GenBank/DDBJ whole genome shotgun (WGS) entry which is preliminary data.</text>
</comment>
<evidence type="ECO:0000313" key="3">
    <source>
        <dbReference type="Proteomes" id="UP001281761"/>
    </source>
</evidence>
<keyword evidence="3" id="KW-1185">Reference proteome</keyword>
<feature type="region of interest" description="Disordered" evidence="1">
    <location>
        <begin position="737"/>
        <end position="758"/>
    </location>
</feature>
<feature type="region of interest" description="Disordered" evidence="1">
    <location>
        <begin position="1210"/>
        <end position="1231"/>
    </location>
</feature>
<accession>A0ABQ9Y4Q9</accession>
<dbReference type="EMBL" id="JARBJD010000035">
    <property type="protein sequence ID" value="KAK2958723.1"/>
    <property type="molecule type" value="Genomic_DNA"/>
</dbReference>
<dbReference type="Proteomes" id="UP001281761">
    <property type="component" value="Unassembled WGS sequence"/>
</dbReference>
<evidence type="ECO:0000256" key="1">
    <source>
        <dbReference type="SAM" id="MobiDB-lite"/>
    </source>
</evidence>
<gene>
    <name evidence="2" type="ORF">BLNAU_6226</name>
</gene>
<protein>
    <submittedName>
        <fullName evidence="2">Uncharacterized protein</fullName>
    </submittedName>
</protein>
<feature type="compositionally biased region" description="Polar residues" evidence="1">
    <location>
        <begin position="1211"/>
        <end position="1224"/>
    </location>
</feature>
<name>A0ABQ9Y4Q9_9EUKA</name>